<dbReference type="EMBL" id="CP003837">
    <property type="protein sequence ID" value="AGH46386.1"/>
    <property type="molecule type" value="Genomic_DNA"/>
</dbReference>
<accession>K7AT33</accession>
<evidence type="ECO:0000313" key="1">
    <source>
        <dbReference type="EMBL" id="AGH46386.1"/>
    </source>
</evidence>
<name>K7AT33_9ALTE</name>
<reference evidence="1 2" key="1">
    <citation type="journal article" date="2013" name="Genome Announc.">
        <title>Complete Genome Sequence of Glaciecola psychrophila Strain 170T.</title>
        <authorList>
            <person name="Yin J."/>
            <person name="Chen J."/>
            <person name="Liu G."/>
            <person name="Yu Y."/>
            <person name="Song L."/>
            <person name="Wang X."/>
            <person name="Qu X."/>
        </authorList>
    </citation>
    <scope>NUCLEOTIDE SEQUENCE [LARGE SCALE GENOMIC DNA]</scope>
    <source>
        <strain evidence="1 2">170</strain>
    </source>
</reference>
<organism evidence="1 2">
    <name type="scientific">Paraglaciecola psychrophila 170</name>
    <dbReference type="NCBI Taxonomy" id="1129794"/>
    <lineage>
        <taxon>Bacteria</taxon>
        <taxon>Pseudomonadati</taxon>
        <taxon>Pseudomonadota</taxon>
        <taxon>Gammaproteobacteria</taxon>
        <taxon>Alteromonadales</taxon>
        <taxon>Alteromonadaceae</taxon>
        <taxon>Paraglaciecola</taxon>
    </lineage>
</organism>
<proteinExistence type="predicted"/>
<dbReference type="Proteomes" id="UP000011864">
    <property type="component" value="Chromosome"/>
</dbReference>
<dbReference type="AlphaFoldDB" id="K7AT33"/>
<dbReference type="HOGENOM" id="CLU_3138797_0_0_6"/>
<sequence length="49" mass="5552">MTTYVFFQIITSKQAKVLGYIPEIAVSEQTQEKLKAVALDFHNLHLPCS</sequence>
<evidence type="ECO:0000313" key="2">
    <source>
        <dbReference type="Proteomes" id="UP000011864"/>
    </source>
</evidence>
<dbReference type="KEGG" id="gps:C427_4284"/>
<keyword evidence="2" id="KW-1185">Reference proteome</keyword>
<gene>
    <name evidence="1" type="ORF">C427_4284</name>
</gene>
<dbReference type="PATRIC" id="fig|1129794.4.peg.4263"/>
<protein>
    <submittedName>
        <fullName evidence="1">Uncharacterized protein</fullName>
    </submittedName>
</protein>